<sequence length="720" mass="80822">MSDDDVPENILVFNCITTLLSHLPRATPLEAKENLAWSKSSGTQDELKISDAFARLAVSQHGTVAVSTNRGHELHLMICATQDATESSAGPSTFSGLSKPIVVTPVQPDNLNGRTACDYMKSLVEDWVRPTLPSHLWILSKMYMECADVKRAEGPPGVTNFSACLFRYTAAMSYEKIKRRLFSNEQFIDSLRSVTHVPIPSKSRQILQWTTGSATDDNEETSNDFDLLGTFVIITEERTQLIDTPIPNLVKLAKNLPQSKNSSYKIYDDDTCMEFHQLLLSLLARLGKALERLSVLDAEHPEDYSIQFKKSLDNARMYGYALLRLSKGRAFRVHIQNIGHLLKHYHLTNKGVTTPTGEEPDKDGSDEDLETIQHTDHVGWLRLVVAPFDAVETVIMYVTSHRFFHTSIAVKILVAPLASGPLYPWRELLTHPKYFPTRDNDVYNFSPDIPNKELLEFVDGGVSTASKAKEFSAWVTTVQDGWTNRTSTSFNYQQMCQAVKKLVDSDDLPVAVRETVEEVHTTLQKWYAKDKSDLAYDQESVITNGVNSLYKALHPLSPGNAFFCNLENLRYQGAMHCEACLASLLPDDNFSKHTTQPVQPGKYDEVAIMSKLQGYGRIIGVSKRCCVVCVHYLFHLANLPGGQEFAIQGSHSVISACTLPPWTPSDVVDKMIHYFAAMLRRDLIALRQKTITFDWDRKVAERGYDSHEFNGGMIATIGIW</sequence>
<dbReference type="Proteomes" id="UP000054270">
    <property type="component" value="Unassembled WGS sequence"/>
</dbReference>
<name>A0A0D2P695_HYPSF</name>
<protein>
    <submittedName>
        <fullName evidence="1">Uncharacterized protein</fullName>
    </submittedName>
</protein>
<gene>
    <name evidence="1" type="ORF">HYPSUDRAFT_47888</name>
</gene>
<dbReference type="OrthoDB" id="3070940at2759"/>
<keyword evidence="2" id="KW-1185">Reference proteome</keyword>
<organism evidence="1 2">
    <name type="scientific">Hypholoma sublateritium (strain FD-334 SS-4)</name>
    <dbReference type="NCBI Taxonomy" id="945553"/>
    <lineage>
        <taxon>Eukaryota</taxon>
        <taxon>Fungi</taxon>
        <taxon>Dikarya</taxon>
        <taxon>Basidiomycota</taxon>
        <taxon>Agaricomycotina</taxon>
        <taxon>Agaricomycetes</taxon>
        <taxon>Agaricomycetidae</taxon>
        <taxon>Agaricales</taxon>
        <taxon>Agaricineae</taxon>
        <taxon>Strophariaceae</taxon>
        <taxon>Hypholoma</taxon>
    </lineage>
</organism>
<reference evidence="2" key="1">
    <citation type="submission" date="2014-04" db="EMBL/GenBank/DDBJ databases">
        <title>Evolutionary Origins and Diversification of the Mycorrhizal Mutualists.</title>
        <authorList>
            <consortium name="DOE Joint Genome Institute"/>
            <consortium name="Mycorrhizal Genomics Consortium"/>
            <person name="Kohler A."/>
            <person name="Kuo A."/>
            <person name="Nagy L.G."/>
            <person name="Floudas D."/>
            <person name="Copeland A."/>
            <person name="Barry K.W."/>
            <person name="Cichocki N."/>
            <person name="Veneault-Fourrey C."/>
            <person name="LaButti K."/>
            <person name="Lindquist E.A."/>
            <person name="Lipzen A."/>
            <person name="Lundell T."/>
            <person name="Morin E."/>
            <person name="Murat C."/>
            <person name="Riley R."/>
            <person name="Ohm R."/>
            <person name="Sun H."/>
            <person name="Tunlid A."/>
            <person name="Henrissat B."/>
            <person name="Grigoriev I.V."/>
            <person name="Hibbett D.S."/>
            <person name="Martin F."/>
        </authorList>
    </citation>
    <scope>NUCLEOTIDE SEQUENCE [LARGE SCALE GENOMIC DNA]</scope>
    <source>
        <strain evidence="2">FD-334 SS-4</strain>
    </source>
</reference>
<accession>A0A0D2P695</accession>
<proteinExistence type="predicted"/>
<evidence type="ECO:0000313" key="2">
    <source>
        <dbReference type="Proteomes" id="UP000054270"/>
    </source>
</evidence>
<dbReference type="EMBL" id="KN817631">
    <property type="protein sequence ID" value="KJA15940.1"/>
    <property type="molecule type" value="Genomic_DNA"/>
</dbReference>
<evidence type="ECO:0000313" key="1">
    <source>
        <dbReference type="EMBL" id="KJA15940.1"/>
    </source>
</evidence>
<dbReference type="STRING" id="945553.A0A0D2P695"/>
<dbReference type="AlphaFoldDB" id="A0A0D2P695"/>